<name>A0AAW2SHJ3_9LAMI</name>
<protein>
    <submittedName>
        <fullName evidence="1">Retrovirus-related Pol polyprotein from transposon TNT 1-94</fullName>
    </submittedName>
</protein>
<proteinExistence type="predicted"/>
<sequence length="209" mass="24020">MRSDMESMSSNKVLKRKLRGDGKNFLPIYAYLDYKAWQMDVKIAFLNGFIKEDIDLDQLVDFIFIGEKLKVNGSPVVFLVLYINDVLIIGNDVKMLSDTKAWVSMQFCMKDLSDASYILDIKIYRDRSRRMGSFPRDAGLKLFKTQTPKTDDENIKMSDIAYAPSIGRIQYVVQCTWTKEIFLVYGDGELVLKGYSDASFQYDVNDAKS</sequence>
<reference evidence="1" key="1">
    <citation type="submission" date="2020-06" db="EMBL/GenBank/DDBJ databases">
        <authorList>
            <person name="Li T."/>
            <person name="Hu X."/>
            <person name="Zhang T."/>
            <person name="Song X."/>
            <person name="Zhang H."/>
            <person name="Dai N."/>
            <person name="Sheng W."/>
            <person name="Hou X."/>
            <person name="Wei L."/>
        </authorList>
    </citation>
    <scope>NUCLEOTIDE SEQUENCE</scope>
    <source>
        <strain evidence="1">KEN8</strain>
        <tissue evidence="1">Leaf</tissue>
    </source>
</reference>
<dbReference type="EMBL" id="JACGWM010000002">
    <property type="protein sequence ID" value="KAL0391173.1"/>
    <property type="molecule type" value="Genomic_DNA"/>
</dbReference>
<gene>
    <name evidence="1" type="ORF">Scaly_0474400</name>
</gene>
<evidence type="ECO:0000313" key="1">
    <source>
        <dbReference type="EMBL" id="KAL0391173.1"/>
    </source>
</evidence>
<organism evidence="1">
    <name type="scientific">Sesamum calycinum</name>
    <dbReference type="NCBI Taxonomy" id="2727403"/>
    <lineage>
        <taxon>Eukaryota</taxon>
        <taxon>Viridiplantae</taxon>
        <taxon>Streptophyta</taxon>
        <taxon>Embryophyta</taxon>
        <taxon>Tracheophyta</taxon>
        <taxon>Spermatophyta</taxon>
        <taxon>Magnoliopsida</taxon>
        <taxon>eudicotyledons</taxon>
        <taxon>Gunneridae</taxon>
        <taxon>Pentapetalae</taxon>
        <taxon>asterids</taxon>
        <taxon>lamiids</taxon>
        <taxon>Lamiales</taxon>
        <taxon>Pedaliaceae</taxon>
        <taxon>Sesamum</taxon>
    </lineage>
</organism>
<reference evidence="1" key="2">
    <citation type="journal article" date="2024" name="Plant">
        <title>Genomic evolution and insights into agronomic trait innovations of Sesamum species.</title>
        <authorList>
            <person name="Miao H."/>
            <person name="Wang L."/>
            <person name="Qu L."/>
            <person name="Liu H."/>
            <person name="Sun Y."/>
            <person name="Le M."/>
            <person name="Wang Q."/>
            <person name="Wei S."/>
            <person name="Zheng Y."/>
            <person name="Lin W."/>
            <person name="Duan Y."/>
            <person name="Cao H."/>
            <person name="Xiong S."/>
            <person name="Wang X."/>
            <person name="Wei L."/>
            <person name="Li C."/>
            <person name="Ma Q."/>
            <person name="Ju M."/>
            <person name="Zhao R."/>
            <person name="Li G."/>
            <person name="Mu C."/>
            <person name="Tian Q."/>
            <person name="Mei H."/>
            <person name="Zhang T."/>
            <person name="Gao T."/>
            <person name="Zhang H."/>
        </authorList>
    </citation>
    <scope>NUCLEOTIDE SEQUENCE</scope>
    <source>
        <strain evidence="1">KEN8</strain>
    </source>
</reference>
<accession>A0AAW2SHJ3</accession>
<dbReference type="AlphaFoldDB" id="A0AAW2SHJ3"/>
<comment type="caution">
    <text evidence="1">The sequence shown here is derived from an EMBL/GenBank/DDBJ whole genome shotgun (WGS) entry which is preliminary data.</text>
</comment>